<dbReference type="EMBL" id="CP001101">
    <property type="protein sequence ID" value="ACE03211.1"/>
    <property type="molecule type" value="Genomic_DNA"/>
</dbReference>
<dbReference type="SUPFAM" id="SSF53474">
    <property type="entry name" value="alpha/beta-Hydrolases"/>
    <property type="match status" value="1"/>
</dbReference>
<sequence>MSSAYHVQTTVSGRYLVDEPACKGPFRLLVGFHGYGQVAEDELVLLDRMTGSRDWLCCAVEALHPFYSRNGTVGACWMTDRDRERMIEENVRYVDAVIADLQGSYSLEGTLVYHGFSQGTAMASRAALLGSHEASAVMLIGGDIPREITRLERMSRVHIARGKRDRIYTDKLFERDISRLAQRCVPAVQYSFPGGHEADEAYLVAAGKFLSESAGGDS</sequence>
<dbReference type="HOGENOM" id="CLU_1248804_0_0_10"/>
<evidence type="ECO:0000313" key="1">
    <source>
        <dbReference type="EMBL" id="ACE03211.1"/>
    </source>
</evidence>
<organism evidence="1">
    <name type="scientific">Chlorobium phaeobacteroides (strain BS1)</name>
    <dbReference type="NCBI Taxonomy" id="331678"/>
    <lineage>
        <taxon>Bacteria</taxon>
        <taxon>Pseudomonadati</taxon>
        <taxon>Chlorobiota</taxon>
        <taxon>Chlorobiia</taxon>
        <taxon>Chlorobiales</taxon>
        <taxon>Chlorobiaceae</taxon>
        <taxon>Chlorobium/Pelodictyon group</taxon>
        <taxon>Chlorobium</taxon>
    </lineage>
</organism>
<dbReference type="OrthoDB" id="595091at2"/>
<reference evidence="1" key="1">
    <citation type="submission" date="2008-06" db="EMBL/GenBank/DDBJ databases">
        <title>Complete sequence of Chlorobium phaeobacteroides BS1.</title>
        <authorList>
            <consortium name="US DOE Joint Genome Institute"/>
            <person name="Lucas S."/>
            <person name="Copeland A."/>
            <person name="Lapidus A."/>
            <person name="Glavina del Rio T."/>
            <person name="Dalin E."/>
            <person name="Tice H."/>
            <person name="Bruce D."/>
            <person name="Goodwin L."/>
            <person name="Pitluck S."/>
            <person name="Schmutz J."/>
            <person name="Larimer F."/>
            <person name="Land M."/>
            <person name="Hauser L."/>
            <person name="Kyrpides N."/>
            <person name="Ovchinnikova G."/>
            <person name="Li T."/>
            <person name="Liu Z."/>
            <person name="Zhao F."/>
            <person name="Overmann J."/>
            <person name="Bryant D.A."/>
            <person name="Richardson P."/>
        </authorList>
    </citation>
    <scope>NUCLEOTIDE SEQUENCE [LARGE SCALE GENOMIC DNA]</scope>
    <source>
        <strain evidence="1">BS1</strain>
    </source>
</reference>
<dbReference type="AlphaFoldDB" id="B3EKY4"/>
<dbReference type="STRING" id="331678.Cphamn1_0242"/>
<proteinExistence type="predicted"/>
<dbReference type="Gene3D" id="3.40.50.1820">
    <property type="entry name" value="alpha/beta hydrolase"/>
    <property type="match status" value="1"/>
</dbReference>
<dbReference type="InterPro" id="IPR029058">
    <property type="entry name" value="AB_hydrolase_fold"/>
</dbReference>
<protein>
    <submittedName>
        <fullName evidence="1">Esterase/lipase, putative</fullName>
    </submittedName>
</protein>
<gene>
    <name evidence="1" type="ordered locus">Cphamn1_0242</name>
</gene>
<dbReference type="eggNOG" id="COG0400">
    <property type="taxonomic scope" value="Bacteria"/>
</dbReference>
<accession>B3EKY4</accession>
<dbReference type="KEGG" id="cpb:Cphamn1_0242"/>
<name>B3EKY4_CHLPB</name>